<dbReference type="SUPFAM" id="SSF55797">
    <property type="entry name" value="PR-1-like"/>
    <property type="match status" value="1"/>
</dbReference>
<organism evidence="3 4">
    <name type="scientific">Pseudogemmobacter humi</name>
    <dbReference type="NCBI Taxonomy" id="2483812"/>
    <lineage>
        <taxon>Bacteria</taxon>
        <taxon>Pseudomonadati</taxon>
        <taxon>Pseudomonadota</taxon>
        <taxon>Alphaproteobacteria</taxon>
        <taxon>Rhodobacterales</taxon>
        <taxon>Paracoccaceae</taxon>
        <taxon>Pseudogemmobacter</taxon>
    </lineage>
</organism>
<dbReference type="EMBL" id="UXAW01000034">
    <property type="protein sequence ID" value="VDC21264.1"/>
    <property type="molecule type" value="Genomic_DNA"/>
</dbReference>
<dbReference type="OrthoDB" id="9811255at2"/>
<dbReference type="Proteomes" id="UP000277498">
    <property type="component" value="Unassembled WGS sequence"/>
</dbReference>
<dbReference type="InterPro" id="IPR014044">
    <property type="entry name" value="CAP_dom"/>
</dbReference>
<feature type="domain" description="SCP" evidence="2">
    <location>
        <begin position="41"/>
        <end position="154"/>
    </location>
</feature>
<dbReference type="Gene3D" id="3.40.33.10">
    <property type="entry name" value="CAP"/>
    <property type="match status" value="1"/>
</dbReference>
<dbReference type="InterPro" id="IPR035940">
    <property type="entry name" value="CAP_sf"/>
</dbReference>
<keyword evidence="1" id="KW-0732">Signal</keyword>
<evidence type="ECO:0000256" key="1">
    <source>
        <dbReference type="SAM" id="SignalP"/>
    </source>
</evidence>
<gene>
    <name evidence="3" type="ORF">XINFAN_00602</name>
</gene>
<evidence type="ECO:0000313" key="3">
    <source>
        <dbReference type="EMBL" id="VDC21264.1"/>
    </source>
</evidence>
<dbReference type="RefSeq" id="WP_160144522.1">
    <property type="nucleotide sequence ID" value="NZ_UXAW01000034.1"/>
</dbReference>
<proteinExistence type="predicted"/>
<feature type="signal peptide" evidence="1">
    <location>
        <begin position="1"/>
        <end position="23"/>
    </location>
</feature>
<evidence type="ECO:0000259" key="2">
    <source>
        <dbReference type="Pfam" id="PF00188"/>
    </source>
</evidence>
<dbReference type="CDD" id="cd05379">
    <property type="entry name" value="CAP_bacterial"/>
    <property type="match status" value="1"/>
</dbReference>
<evidence type="ECO:0000313" key="4">
    <source>
        <dbReference type="Proteomes" id="UP000277498"/>
    </source>
</evidence>
<dbReference type="PANTHER" id="PTHR31157">
    <property type="entry name" value="SCP DOMAIN-CONTAINING PROTEIN"/>
    <property type="match status" value="1"/>
</dbReference>
<protein>
    <submittedName>
        <fullName evidence="3">Cysteine-rich secretory protein family protein</fullName>
    </submittedName>
</protein>
<name>A0A3P5X225_9RHOB</name>
<keyword evidence="4" id="KW-1185">Reference proteome</keyword>
<dbReference type="AlphaFoldDB" id="A0A3P5X225"/>
<dbReference type="PANTHER" id="PTHR31157:SF1">
    <property type="entry name" value="SCP DOMAIN-CONTAINING PROTEIN"/>
    <property type="match status" value="1"/>
</dbReference>
<reference evidence="3 4" key="1">
    <citation type="submission" date="2018-11" db="EMBL/GenBank/DDBJ databases">
        <authorList>
            <person name="Criscuolo A."/>
        </authorList>
    </citation>
    <scope>NUCLEOTIDE SEQUENCE [LARGE SCALE GENOMIC DNA]</scope>
    <source>
        <strain evidence="3">ACIP111625</strain>
    </source>
</reference>
<feature type="chain" id="PRO_5018105990" evidence="1">
    <location>
        <begin position="24"/>
        <end position="160"/>
    </location>
</feature>
<accession>A0A3P5X225</accession>
<sequence>MQKSFLSCAVAALGLALAFPALACERPAQRQTIHAEFTSWVNDLRASRGLKPLRPSASLEKAATAHACDMAGRNFMGHRGSDGSTLKTRLRSVGYGLSTATENVARSSQPPSSATAARLWSNSPGHLVNLLNPQITEMGLAVIEGEGGSYYVFVGAKPRG</sequence>
<dbReference type="Pfam" id="PF00188">
    <property type="entry name" value="CAP"/>
    <property type="match status" value="1"/>
</dbReference>